<gene>
    <name evidence="2" type="ORF">GCM10023226_35830</name>
</gene>
<feature type="region of interest" description="Disordered" evidence="1">
    <location>
        <begin position="257"/>
        <end position="300"/>
    </location>
</feature>
<sequence length="300" mass="31856">MADDPTDLLAVADELYGLPLAEFTPARDAHAKRLKGDDAALAAQVKALRKPGLAAWVVDLLARRDVEQVQQVLAVGAALREAQASMSATELRELTRQRRQLTAAVTQRARALASDAGVRVTPAVADQVEATLTAAMVDERCAQAVRSGLLVAPLAATGVDEVDVAAALATPEALGFAPTAREEPVPAPPTLRVVPDPDADEKARAAALEIVEEATEARDVARADHEEAQRHVQELEARELQLQAEIDEVRRRLAQLESDAEEVEDDLGDAEEAQASAAETLEEAEAALGKAQSALDRLAD</sequence>
<proteinExistence type="predicted"/>
<evidence type="ECO:0000313" key="3">
    <source>
        <dbReference type="Proteomes" id="UP001500621"/>
    </source>
</evidence>
<dbReference type="Proteomes" id="UP001500621">
    <property type="component" value="Unassembled WGS sequence"/>
</dbReference>
<keyword evidence="3" id="KW-1185">Reference proteome</keyword>
<accession>A0ABP8WRV5</accession>
<feature type="compositionally biased region" description="Acidic residues" evidence="1">
    <location>
        <begin position="258"/>
        <end position="272"/>
    </location>
</feature>
<evidence type="ECO:0000256" key="1">
    <source>
        <dbReference type="SAM" id="MobiDB-lite"/>
    </source>
</evidence>
<comment type="caution">
    <text evidence="2">The sequence shown here is derived from an EMBL/GenBank/DDBJ whole genome shotgun (WGS) entry which is preliminary data.</text>
</comment>
<dbReference type="EMBL" id="BAABIM010000004">
    <property type="protein sequence ID" value="GAA4694461.1"/>
    <property type="molecule type" value="Genomic_DNA"/>
</dbReference>
<protein>
    <recommendedName>
        <fullName evidence="4">Transposase</fullName>
    </recommendedName>
</protein>
<evidence type="ECO:0000313" key="2">
    <source>
        <dbReference type="EMBL" id="GAA4694461.1"/>
    </source>
</evidence>
<evidence type="ECO:0008006" key="4">
    <source>
        <dbReference type="Google" id="ProtNLM"/>
    </source>
</evidence>
<dbReference type="RefSeq" id="WP_345268446.1">
    <property type="nucleotide sequence ID" value="NZ_BAABIM010000004.1"/>
</dbReference>
<reference evidence="3" key="1">
    <citation type="journal article" date="2019" name="Int. J. Syst. Evol. Microbiol.">
        <title>The Global Catalogue of Microorganisms (GCM) 10K type strain sequencing project: providing services to taxonomists for standard genome sequencing and annotation.</title>
        <authorList>
            <consortium name="The Broad Institute Genomics Platform"/>
            <consortium name="The Broad Institute Genome Sequencing Center for Infectious Disease"/>
            <person name="Wu L."/>
            <person name="Ma J."/>
        </authorList>
    </citation>
    <scope>NUCLEOTIDE SEQUENCE [LARGE SCALE GENOMIC DNA]</scope>
    <source>
        <strain evidence="3">JCM 18127</strain>
    </source>
</reference>
<organism evidence="2 3">
    <name type="scientific">Nocardioides nanhaiensis</name>
    <dbReference type="NCBI Taxonomy" id="1476871"/>
    <lineage>
        <taxon>Bacteria</taxon>
        <taxon>Bacillati</taxon>
        <taxon>Actinomycetota</taxon>
        <taxon>Actinomycetes</taxon>
        <taxon>Propionibacteriales</taxon>
        <taxon>Nocardioidaceae</taxon>
        <taxon>Nocardioides</taxon>
    </lineage>
</organism>
<name>A0ABP8WRV5_9ACTN</name>